<dbReference type="PANTHER" id="PTHR13504:SF38">
    <property type="entry name" value="FIDO DOMAIN-CONTAINING PROTEIN"/>
    <property type="match status" value="1"/>
</dbReference>
<dbReference type="PROSITE" id="PS51459">
    <property type="entry name" value="FIDO"/>
    <property type="match status" value="1"/>
</dbReference>
<organism evidence="5 6">
    <name type="scientific">Neolewinella litorea</name>
    <dbReference type="NCBI Taxonomy" id="2562452"/>
    <lineage>
        <taxon>Bacteria</taxon>
        <taxon>Pseudomonadati</taxon>
        <taxon>Bacteroidota</taxon>
        <taxon>Saprospiria</taxon>
        <taxon>Saprospirales</taxon>
        <taxon>Lewinellaceae</taxon>
        <taxon>Neolewinella</taxon>
    </lineage>
</organism>
<dbReference type="SUPFAM" id="SSF46785">
    <property type="entry name" value="Winged helix' DNA-binding domain"/>
    <property type="match status" value="1"/>
</dbReference>
<name>A0A4S4NEL9_9BACT</name>
<evidence type="ECO:0000313" key="5">
    <source>
        <dbReference type="EMBL" id="THH37992.1"/>
    </source>
</evidence>
<proteinExistence type="predicted"/>
<feature type="active site" evidence="1">
    <location>
        <position position="195"/>
    </location>
</feature>
<evidence type="ECO:0000256" key="2">
    <source>
        <dbReference type="PIRSR" id="PIRSR640198-2"/>
    </source>
</evidence>
<dbReference type="InterPro" id="IPR036597">
    <property type="entry name" value="Fido-like_dom_sf"/>
</dbReference>
<feature type="binding site" evidence="2">
    <location>
        <begin position="237"/>
        <end position="238"/>
    </location>
    <ligand>
        <name>ATP</name>
        <dbReference type="ChEBI" id="CHEBI:30616"/>
    </ligand>
</feature>
<keyword evidence="2" id="KW-0067">ATP-binding</keyword>
<gene>
    <name evidence="5" type="ORF">E4021_13180</name>
</gene>
<dbReference type="GO" id="GO:0005524">
    <property type="term" value="F:ATP binding"/>
    <property type="evidence" value="ECO:0007669"/>
    <property type="project" value="UniProtKB-KW"/>
</dbReference>
<sequence>MKLYNFKGKLDWNLVNLISEIDRFDASWAIIRRREGASLTQLRTMATIQSVGASTRIEGSKMSDSEVKRFLSALDINKLENRDKQEVAGYYAALEIIIENSDSIQIERKDILGLHKILMQYSRKDEWHRGNYKQHSNAVEAKLPDGSRQIIFETTPPGHPTEDKMNEIIKWYNTPTEVHPLVKTAVLVYEFLTIHPFQDGNGRMSRLLTTLSLLQQGYDWVQYVSFEHQIESTKKDYYQVLRHCQAQRPNEDITQWIQYFMNSLLTIKRKIQSKIERTNIQSKMSPREKTVYEFISSNAGAQSGQIAEELEIPSPTIKRILSTMVDRSIIEKHGQGRATNYTIKL</sequence>
<evidence type="ECO:0000256" key="1">
    <source>
        <dbReference type="PIRSR" id="PIRSR640198-1"/>
    </source>
</evidence>
<dbReference type="InterPro" id="IPR036390">
    <property type="entry name" value="WH_DNA-bd_sf"/>
</dbReference>
<evidence type="ECO:0000259" key="4">
    <source>
        <dbReference type="PROSITE" id="PS51459"/>
    </source>
</evidence>
<protein>
    <submittedName>
        <fullName evidence="5">Fic family protein</fullName>
    </submittedName>
</protein>
<dbReference type="InterPro" id="IPR036388">
    <property type="entry name" value="WH-like_DNA-bd_sf"/>
</dbReference>
<keyword evidence="2" id="KW-0547">Nucleotide-binding</keyword>
<feature type="binding site" evidence="2">
    <location>
        <begin position="199"/>
        <end position="206"/>
    </location>
    <ligand>
        <name>ATP</name>
        <dbReference type="ChEBI" id="CHEBI:30616"/>
    </ligand>
</feature>
<comment type="caution">
    <text evidence="5">The sequence shown here is derived from an EMBL/GenBank/DDBJ whole genome shotgun (WGS) entry which is preliminary data.</text>
</comment>
<dbReference type="InterPro" id="IPR003812">
    <property type="entry name" value="Fido"/>
</dbReference>
<keyword evidence="6" id="KW-1185">Reference proteome</keyword>
<dbReference type="Pfam" id="PF02661">
    <property type="entry name" value="Fic"/>
    <property type="match status" value="1"/>
</dbReference>
<evidence type="ECO:0000313" key="6">
    <source>
        <dbReference type="Proteomes" id="UP000308528"/>
    </source>
</evidence>
<dbReference type="EMBL" id="SRSF01000005">
    <property type="protein sequence ID" value="THH37992.1"/>
    <property type="molecule type" value="Genomic_DNA"/>
</dbReference>
<dbReference type="Gene3D" id="1.10.3290.10">
    <property type="entry name" value="Fido-like domain"/>
    <property type="match status" value="1"/>
</dbReference>
<dbReference type="OrthoDB" id="9814400at2"/>
<accession>A0A4S4NEL9</accession>
<dbReference type="Gene3D" id="1.10.10.10">
    <property type="entry name" value="Winged helix-like DNA-binding domain superfamily/Winged helix DNA-binding domain"/>
    <property type="match status" value="1"/>
</dbReference>
<dbReference type="InterPro" id="IPR040198">
    <property type="entry name" value="Fido_containing"/>
</dbReference>
<dbReference type="Proteomes" id="UP000308528">
    <property type="component" value="Unassembled WGS sequence"/>
</dbReference>
<feature type="domain" description="Fido" evidence="4">
    <location>
        <begin position="106"/>
        <end position="259"/>
    </location>
</feature>
<dbReference type="PANTHER" id="PTHR13504">
    <property type="entry name" value="FIDO DOMAIN-CONTAINING PROTEIN DDB_G0283145"/>
    <property type="match status" value="1"/>
</dbReference>
<reference evidence="5 6" key="1">
    <citation type="submission" date="2019-04" db="EMBL/GenBank/DDBJ databases">
        <title>Lewinella litorea sp. nov., isolated from a marine sand.</title>
        <authorList>
            <person name="Yoon J.-H."/>
        </authorList>
    </citation>
    <scope>NUCLEOTIDE SEQUENCE [LARGE SCALE GENOMIC DNA]</scope>
    <source>
        <strain evidence="5 6">HSMS-39</strain>
    </source>
</reference>
<feature type="site" description="Important for autoinhibition of adenylyltransferase activity" evidence="3">
    <location>
        <position position="58"/>
    </location>
</feature>
<evidence type="ECO:0000256" key="3">
    <source>
        <dbReference type="PIRSR" id="PIRSR640198-3"/>
    </source>
</evidence>
<dbReference type="SUPFAM" id="SSF140931">
    <property type="entry name" value="Fic-like"/>
    <property type="match status" value="1"/>
</dbReference>
<dbReference type="AlphaFoldDB" id="A0A4S4NEL9"/>